<reference evidence="2 3" key="1">
    <citation type="submission" date="2021-06" db="EMBL/GenBank/DDBJ databases">
        <title>Actinoplanes lichenicola sp. nov., and Actinoplanes ovalisporus sp. nov., isolated from lichen in Thailand.</title>
        <authorList>
            <person name="Saeng-In P."/>
            <person name="Kanchanasin P."/>
            <person name="Yuki M."/>
            <person name="Kudo T."/>
            <person name="Ohkuma M."/>
            <person name="Phongsopitanun W."/>
            <person name="Tanasupawat S."/>
        </authorList>
    </citation>
    <scope>NUCLEOTIDE SEQUENCE [LARGE SCALE GENOMIC DNA]</scope>
    <source>
        <strain evidence="2 3">NBRC 110975</strain>
    </source>
</reference>
<keyword evidence="3" id="KW-1185">Reference proteome</keyword>
<gene>
    <name evidence="2" type="ORF">KOI35_30575</name>
</gene>
<name>A0ABS5YXS1_9ACTN</name>
<evidence type="ECO:0000313" key="2">
    <source>
        <dbReference type="EMBL" id="MBU2667866.1"/>
    </source>
</evidence>
<keyword evidence="1" id="KW-0812">Transmembrane</keyword>
<sequence>MGFENVVVVFVVGVPAIAGLLGIAWGVRRRQRVRRLARDGQRIVAVVDGHERVVQDEGRDKFRPVVRFHTREGLSVRTALDGSPHYETHPVETPVEIVYDPADPHHASAVGNPGDGGMMSIVVGVVFLAIAVGASFFV</sequence>
<organism evidence="2 3">
    <name type="scientific">Paractinoplanes bogorensis</name>
    <dbReference type="NCBI Taxonomy" id="1610840"/>
    <lineage>
        <taxon>Bacteria</taxon>
        <taxon>Bacillati</taxon>
        <taxon>Actinomycetota</taxon>
        <taxon>Actinomycetes</taxon>
        <taxon>Micromonosporales</taxon>
        <taxon>Micromonosporaceae</taxon>
        <taxon>Paractinoplanes</taxon>
    </lineage>
</organism>
<evidence type="ECO:0000256" key="1">
    <source>
        <dbReference type="SAM" id="Phobius"/>
    </source>
</evidence>
<feature type="transmembrane region" description="Helical" evidence="1">
    <location>
        <begin position="6"/>
        <end position="27"/>
    </location>
</feature>
<feature type="transmembrane region" description="Helical" evidence="1">
    <location>
        <begin position="118"/>
        <end position="137"/>
    </location>
</feature>
<dbReference type="RefSeq" id="WP_215792132.1">
    <property type="nucleotide sequence ID" value="NZ_JAHKKG010000010.1"/>
</dbReference>
<keyword evidence="1" id="KW-1133">Transmembrane helix</keyword>
<proteinExistence type="predicted"/>
<dbReference type="Proteomes" id="UP001519654">
    <property type="component" value="Unassembled WGS sequence"/>
</dbReference>
<accession>A0ABS5YXS1</accession>
<evidence type="ECO:0000313" key="3">
    <source>
        <dbReference type="Proteomes" id="UP001519654"/>
    </source>
</evidence>
<dbReference type="EMBL" id="JAHKKG010000010">
    <property type="protein sequence ID" value="MBU2667866.1"/>
    <property type="molecule type" value="Genomic_DNA"/>
</dbReference>
<protein>
    <submittedName>
        <fullName evidence="2">DUF3592 domain-containing protein</fullName>
    </submittedName>
</protein>
<keyword evidence="1" id="KW-0472">Membrane</keyword>
<comment type="caution">
    <text evidence="2">The sequence shown here is derived from an EMBL/GenBank/DDBJ whole genome shotgun (WGS) entry which is preliminary data.</text>
</comment>